<evidence type="ECO:0000256" key="1">
    <source>
        <dbReference type="ARBA" id="ARBA00022679"/>
    </source>
</evidence>
<dbReference type="CDD" id="cd09274">
    <property type="entry name" value="RNase_HI_RT_Ty3"/>
    <property type="match status" value="1"/>
</dbReference>
<dbReference type="Gene3D" id="3.10.10.10">
    <property type="entry name" value="HIV Type 1 Reverse Transcriptase, subunit A, domain 1"/>
    <property type="match status" value="1"/>
</dbReference>
<reference evidence="9" key="2">
    <citation type="submission" date="2025-08" db="UniProtKB">
        <authorList>
            <consortium name="RefSeq"/>
        </authorList>
    </citation>
    <scope>IDENTIFICATION</scope>
    <source>
        <tissue evidence="9">Leaf</tissue>
    </source>
</reference>
<proteinExistence type="predicted"/>
<dbReference type="GO" id="GO:0004519">
    <property type="term" value="F:endonuclease activity"/>
    <property type="evidence" value="ECO:0007669"/>
    <property type="project" value="UniProtKB-KW"/>
</dbReference>
<evidence type="ECO:0000259" key="7">
    <source>
        <dbReference type="Pfam" id="PF17917"/>
    </source>
</evidence>
<keyword evidence="5" id="KW-0378">Hydrolase</keyword>
<keyword evidence="4" id="KW-0255">Endonuclease</keyword>
<dbReference type="RefSeq" id="XP_031398503.1">
    <property type="nucleotide sequence ID" value="XM_031542643.1"/>
</dbReference>
<name>A0A6P8E144_PUNGR</name>
<dbReference type="InterPro" id="IPR043502">
    <property type="entry name" value="DNA/RNA_pol_sf"/>
</dbReference>
<dbReference type="SUPFAM" id="SSF56672">
    <property type="entry name" value="DNA/RNA polymerases"/>
    <property type="match status" value="1"/>
</dbReference>
<keyword evidence="6" id="KW-0695">RNA-directed DNA polymerase</keyword>
<gene>
    <name evidence="9" type="primary">LOC116209085</name>
</gene>
<dbReference type="GeneID" id="116209085"/>
<sequence length="223" mass="26137">MEKPKSNAERDMRKSQWDNKEKGVWRCLFQGVTQRFATNKGAAIPNRPTYRCNSEETKELQRQVDELLAKEHVRESMSPCAVPVLLVPKKMCVLQALNLKKCAFCIDRVVFLGFVVSARGIQVDEEKVKAIKDWPTLKSVTKEKQLIAYFSDKLSEAASNYSTYDKELYALVRALEMWQHYLWSKKFVIHTDYESLKHLQGQNKLNRRHAKWVEFIEMFPYVI</sequence>
<dbReference type="InterPro" id="IPR041373">
    <property type="entry name" value="RT_RNaseH"/>
</dbReference>
<keyword evidence="1" id="KW-0808">Transferase</keyword>
<dbReference type="AlphaFoldDB" id="A0A6P8E144"/>
<reference evidence="8" key="1">
    <citation type="journal article" date="2020" name="Plant Biotechnol. J.">
        <title>The pomegranate (Punica granatum L.) draft genome dissects genetic divergence between soft- and hard-seeded cultivars.</title>
        <authorList>
            <person name="Luo X."/>
            <person name="Li H."/>
            <person name="Wu Z."/>
            <person name="Yao W."/>
            <person name="Zhao P."/>
            <person name="Cao D."/>
            <person name="Yu H."/>
            <person name="Li K."/>
            <person name="Poudel K."/>
            <person name="Zhao D."/>
            <person name="Zhang F."/>
            <person name="Xia X."/>
            <person name="Chen L."/>
            <person name="Wang Q."/>
            <person name="Jing D."/>
            <person name="Cao S."/>
        </authorList>
    </citation>
    <scope>NUCLEOTIDE SEQUENCE [LARGE SCALE GENOMIC DNA]</scope>
    <source>
        <strain evidence="8">cv. Tunisia</strain>
    </source>
</reference>
<protein>
    <submittedName>
        <fullName evidence="9">Uncharacterized protein LOC116209085</fullName>
    </submittedName>
</protein>
<evidence type="ECO:0000256" key="6">
    <source>
        <dbReference type="ARBA" id="ARBA00022918"/>
    </source>
</evidence>
<keyword evidence="2" id="KW-0548">Nucleotidyltransferase</keyword>
<feature type="domain" description="Reverse transcriptase RNase H-like" evidence="7">
    <location>
        <begin position="141"/>
        <end position="219"/>
    </location>
</feature>
<dbReference type="OrthoDB" id="415724at2759"/>
<evidence type="ECO:0000313" key="8">
    <source>
        <dbReference type="Proteomes" id="UP000515151"/>
    </source>
</evidence>
<evidence type="ECO:0000256" key="3">
    <source>
        <dbReference type="ARBA" id="ARBA00022722"/>
    </source>
</evidence>
<dbReference type="Pfam" id="PF17917">
    <property type="entry name" value="RT_RNaseH"/>
    <property type="match status" value="1"/>
</dbReference>
<accession>A0A6P8E144</accession>
<evidence type="ECO:0000256" key="5">
    <source>
        <dbReference type="ARBA" id="ARBA00022801"/>
    </source>
</evidence>
<keyword evidence="3" id="KW-0540">Nuclease</keyword>
<dbReference type="PANTHER" id="PTHR35046">
    <property type="entry name" value="ZINC KNUCKLE (CCHC-TYPE) FAMILY PROTEIN"/>
    <property type="match status" value="1"/>
</dbReference>
<dbReference type="GO" id="GO:0016787">
    <property type="term" value="F:hydrolase activity"/>
    <property type="evidence" value="ECO:0007669"/>
    <property type="project" value="UniProtKB-KW"/>
</dbReference>
<dbReference type="Proteomes" id="UP000515151">
    <property type="component" value="Chromosome 5"/>
</dbReference>
<organism evidence="8 9">
    <name type="scientific">Punica granatum</name>
    <name type="common">Pomegranate</name>
    <dbReference type="NCBI Taxonomy" id="22663"/>
    <lineage>
        <taxon>Eukaryota</taxon>
        <taxon>Viridiplantae</taxon>
        <taxon>Streptophyta</taxon>
        <taxon>Embryophyta</taxon>
        <taxon>Tracheophyta</taxon>
        <taxon>Spermatophyta</taxon>
        <taxon>Magnoliopsida</taxon>
        <taxon>eudicotyledons</taxon>
        <taxon>Gunneridae</taxon>
        <taxon>Pentapetalae</taxon>
        <taxon>rosids</taxon>
        <taxon>malvids</taxon>
        <taxon>Myrtales</taxon>
        <taxon>Lythraceae</taxon>
        <taxon>Punica</taxon>
    </lineage>
</organism>
<dbReference type="GO" id="GO:0003964">
    <property type="term" value="F:RNA-directed DNA polymerase activity"/>
    <property type="evidence" value="ECO:0007669"/>
    <property type="project" value="UniProtKB-KW"/>
</dbReference>
<evidence type="ECO:0000313" key="9">
    <source>
        <dbReference type="RefSeq" id="XP_031398503.1"/>
    </source>
</evidence>
<keyword evidence="8" id="KW-1185">Reference proteome</keyword>
<evidence type="ECO:0000256" key="2">
    <source>
        <dbReference type="ARBA" id="ARBA00022695"/>
    </source>
</evidence>
<dbReference type="PANTHER" id="PTHR35046:SF9">
    <property type="entry name" value="RNA-DIRECTED DNA POLYMERASE"/>
    <property type="match status" value="1"/>
</dbReference>
<evidence type="ECO:0000256" key="4">
    <source>
        <dbReference type="ARBA" id="ARBA00022759"/>
    </source>
</evidence>